<name>F2S3R5_TRIT1</name>
<proteinExistence type="predicted"/>
<organism evidence="2 3">
    <name type="scientific">Trichophyton tonsurans (strain CBS 112818)</name>
    <name type="common">Scalp ringworm fungus</name>
    <dbReference type="NCBI Taxonomy" id="647933"/>
    <lineage>
        <taxon>Eukaryota</taxon>
        <taxon>Fungi</taxon>
        <taxon>Dikarya</taxon>
        <taxon>Ascomycota</taxon>
        <taxon>Pezizomycotina</taxon>
        <taxon>Eurotiomycetes</taxon>
        <taxon>Eurotiomycetidae</taxon>
        <taxon>Onygenales</taxon>
        <taxon>Arthrodermataceae</taxon>
        <taxon>Trichophyton</taxon>
    </lineage>
</organism>
<sequence>MIEDIFSGSCANYYFNSLGTRYILREKSPNAVSPKKGKGKEKEPTAATNGRNPLPVFDFITADTPIVTVSGKKRPATDLEIRREKSNLAIIVIEIADTFVAEAGFKGFNINVNEEPTNNNKASIVIAKQGVIGNYLRLNINGWSPGNDYKLMRGIPIFNYNSEGGVSSESVITEFAAR</sequence>
<feature type="region of interest" description="Disordered" evidence="1">
    <location>
        <begin position="29"/>
        <end position="52"/>
    </location>
</feature>
<evidence type="ECO:0000313" key="3">
    <source>
        <dbReference type="Proteomes" id="UP000009172"/>
    </source>
</evidence>
<dbReference type="HOGENOM" id="CLU_1511677_0_0_1"/>
<dbReference type="EMBL" id="GG698508">
    <property type="protein sequence ID" value="EGD98214.1"/>
    <property type="molecule type" value="Genomic_DNA"/>
</dbReference>
<protein>
    <submittedName>
        <fullName evidence="2">Uncharacterized protein</fullName>
    </submittedName>
</protein>
<evidence type="ECO:0000313" key="2">
    <source>
        <dbReference type="EMBL" id="EGD98214.1"/>
    </source>
</evidence>
<keyword evidence="3" id="KW-1185">Reference proteome</keyword>
<reference evidence="3" key="1">
    <citation type="journal article" date="2012" name="MBio">
        <title>Comparative genome analysis of Trichophyton rubrum and related dermatophytes reveals candidate genes involved in infection.</title>
        <authorList>
            <person name="Martinez D.A."/>
            <person name="Oliver B.G."/>
            <person name="Graeser Y."/>
            <person name="Goldberg J.M."/>
            <person name="Li W."/>
            <person name="Martinez-Rossi N.M."/>
            <person name="Monod M."/>
            <person name="Shelest E."/>
            <person name="Barton R.C."/>
            <person name="Birch E."/>
            <person name="Brakhage A.A."/>
            <person name="Chen Z."/>
            <person name="Gurr S.J."/>
            <person name="Heiman D."/>
            <person name="Heitman J."/>
            <person name="Kosti I."/>
            <person name="Rossi A."/>
            <person name="Saif S."/>
            <person name="Samalova M."/>
            <person name="Saunders C.W."/>
            <person name="Shea T."/>
            <person name="Summerbell R.C."/>
            <person name="Xu J."/>
            <person name="Young S."/>
            <person name="Zeng Q."/>
            <person name="Birren B.W."/>
            <person name="Cuomo C.A."/>
            <person name="White T.C."/>
        </authorList>
    </citation>
    <scope>NUCLEOTIDE SEQUENCE [LARGE SCALE GENOMIC DNA]</scope>
    <source>
        <strain evidence="3">CBS 112818</strain>
    </source>
</reference>
<dbReference type="Proteomes" id="UP000009172">
    <property type="component" value="Unassembled WGS sequence"/>
</dbReference>
<dbReference type="AlphaFoldDB" id="F2S3R5"/>
<evidence type="ECO:0000256" key="1">
    <source>
        <dbReference type="SAM" id="MobiDB-lite"/>
    </source>
</evidence>
<accession>F2S3R5</accession>
<gene>
    <name evidence="2" type="ORF">TESG_08536</name>
</gene>